<evidence type="ECO:0000313" key="2">
    <source>
        <dbReference type="Proteomes" id="UP000225277"/>
    </source>
</evidence>
<dbReference type="EMBL" id="FJUY01000007">
    <property type="protein sequence ID" value="CZT19263.1"/>
    <property type="molecule type" value="Genomic_DNA"/>
</dbReference>
<evidence type="ECO:0008006" key="3">
    <source>
        <dbReference type="Google" id="ProtNLM"/>
    </source>
</evidence>
<dbReference type="GeneID" id="35600277"/>
<proteinExistence type="predicted"/>
<protein>
    <recommendedName>
        <fullName evidence="3">F-box domain-containing protein</fullName>
    </recommendedName>
</protein>
<dbReference type="Proteomes" id="UP000225277">
    <property type="component" value="Unassembled WGS sequence"/>
</dbReference>
<dbReference type="RefSeq" id="XP_023626153.1">
    <property type="nucleotide sequence ID" value="XM_023770385.1"/>
</dbReference>
<accession>A0A2D3VF39</accession>
<gene>
    <name evidence="1" type="ORF">RCC_05109</name>
</gene>
<reference evidence="1 2" key="1">
    <citation type="submission" date="2016-03" db="EMBL/GenBank/DDBJ databases">
        <authorList>
            <person name="Ploux O."/>
        </authorList>
    </citation>
    <scope>NUCLEOTIDE SEQUENCE [LARGE SCALE GENOMIC DNA]</scope>
    <source>
        <strain evidence="1 2">URUG2</strain>
    </source>
</reference>
<name>A0A2D3VF39_9PEZI</name>
<evidence type="ECO:0000313" key="1">
    <source>
        <dbReference type="EMBL" id="CZT19263.1"/>
    </source>
</evidence>
<keyword evidence="2" id="KW-1185">Reference proteome</keyword>
<organism evidence="1 2">
    <name type="scientific">Ramularia collo-cygni</name>
    <dbReference type="NCBI Taxonomy" id="112498"/>
    <lineage>
        <taxon>Eukaryota</taxon>
        <taxon>Fungi</taxon>
        <taxon>Dikarya</taxon>
        <taxon>Ascomycota</taxon>
        <taxon>Pezizomycotina</taxon>
        <taxon>Dothideomycetes</taxon>
        <taxon>Dothideomycetidae</taxon>
        <taxon>Mycosphaerellales</taxon>
        <taxon>Mycosphaerellaceae</taxon>
        <taxon>Ramularia</taxon>
    </lineage>
</organism>
<sequence length="328" mass="37046">MLDQPFILQLPVEVLSKIARHASKPTITVRFQPEDLTPLLHFRQTCKTFERAAFDILIERFPRKLRCSVGVPRNVENFKAQSFQKRLTSRLRQVTLSVDILAGSNISDIKTAGRLCQHSENAQLFDFRRLEADFYDKASSPLNPDLQFALQQLQPLATPPAIKISVWLSEDVYLENHESKNVVPMLSSLANAIPPQMLRSLELAYAHCDAQSMINLVKRSLDSLEEVNMDNVSFVSSTPRWVDFLKELTRCTKLKNLLLCNLREESLGAVLSSREPSSFSPFSFYLYAGFSGRERVKEGLRALIEADLCTAAGNPKFDAPIDPLGNFI</sequence>
<dbReference type="AlphaFoldDB" id="A0A2D3VF39"/>